<accession>A0A645EAY2</accession>
<comment type="caution">
    <text evidence="2">The sequence shown here is derived from an EMBL/GenBank/DDBJ whole genome shotgun (WGS) entry which is preliminary data.</text>
</comment>
<proteinExistence type="predicted"/>
<feature type="compositionally biased region" description="Basic and acidic residues" evidence="1">
    <location>
        <begin position="1"/>
        <end position="12"/>
    </location>
</feature>
<gene>
    <name evidence="2" type="ORF">SDC9_146328</name>
</gene>
<evidence type="ECO:0000256" key="1">
    <source>
        <dbReference type="SAM" id="MobiDB-lite"/>
    </source>
</evidence>
<organism evidence="2">
    <name type="scientific">bioreactor metagenome</name>
    <dbReference type="NCBI Taxonomy" id="1076179"/>
    <lineage>
        <taxon>unclassified sequences</taxon>
        <taxon>metagenomes</taxon>
        <taxon>ecological metagenomes</taxon>
    </lineage>
</organism>
<sequence>MVDERGADRARGPEVQGAGPVRLDGVQSQWRQPLLGDLEHLGGRHGQRPIVGPSRSADQVGVRAERIGGGQVAEIGGAHRPVQTVFVQPVGRLGQHVERVGLLRRDPVFQRDRRPVTANRNPIRPRREPVQGIAPVGLVDRQLMHLAVENVASTDNAIGPRHQHGAAEDRSHDVGIEWRHQVATATGQRAQAGPDRGDLCLVVPTADLRLPPTDRARTISF</sequence>
<reference evidence="2" key="1">
    <citation type="submission" date="2019-08" db="EMBL/GenBank/DDBJ databases">
        <authorList>
            <person name="Kucharzyk K."/>
            <person name="Murdoch R.W."/>
            <person name="Higgins S."/>
            <person name="Loffler F."/>
        </authorList>
    </citation>
    <scope>NUCLEOTIDE SEQUENCE</scope>
</reference>
<dbReference type="AlphaFoldDB" id="A0A645EAY2"/>
<protein>
    <submittedName>
        <fullName evidence="2">Uncharacterized protein</fullName>
    </submittedName>
</protein>
<name>A0A645EAY2_9ZZZZ</name>
<feature type="region of interest" description="Disordered" evidence="1">
    <location>
        <begin position="1"/>
        <end position="22"/>
    </location>
</feature>
<evidence type="ECO:0000313" key="2">
    <source>
        <dbReference type="EMBL" id="MPM99137.1"/>
    </source>
</evidence>
<dbReference type="EMBL" id="VSSQ01045252">
    <property type="protein sequence ID" value="MPM99137.1"/>
    <property type="molecule type" value="Genomic_DNA"/>
</dbReference>